<organism evidence="2 3">
    <name type="scientific">Clunio marinus</name>
    <dbReference type="NCBI Taxonomy" id="568069"/>
    <lineage>
        <taxon>Eukaryota</taxon>
        <taxon>Metazoa</taxon>
        <taxon>Ecdysozoa</taxon>
        <taxon>Arthropoda</taxon>
        <taxon>Hexapoda</taxon>
        <taxon>Insecta</taxon>
        <taxon>Pterygota</taxon>
        <taxon>Neoptera</taxon>
        <taxon>Endopterygota</taxon>
        <taxon>Diptera</taxon>
        <taxon>Nematocera</taxon>
        <taxon>Chironomoidea</taxon>
        <taxon>Chironomidae</taxon>
        <taxon>Clunio</taxon>
    </lineage>
</organism>
<name>A0A1J1HG97_9DIPT</name>
<gene>
    <name evidence="2" type="ORF">CLUMA_CG000932</name>
</gene>
<reference evidence="2 3" key="1">
    <citation type="submission" date="2015-04" db="EMBL/GenBank/DDBJ databases">
        <authorList>
            <person name="Syromyatnikov M.Y."/>
            <person name="Popov V.N."/>
        </authorList>
    </citation>
    <scope>NUCLEOTIDE SEQUENCE [LARGE SCALE GENOMIC DNA]</scope>
</reference>
<proteinExistence type="predicted"/>
<keyword evidence="1" id="KW-0472">Membrane</keyword>
<accession>A0A1J1HG97</accession>
<feature type="transmembrane region" description="Helical" evidence="1">
    <location>
        <begin position="42"/>
        <end position="61"/>
    </location>
</feature>
<dbReference type="AlphaFoldDB" id="A0A1J1HG97"/>
<evidence type="ECO:0000313" key="3">
    <source>
        <dbReference type="Proteomes" id="UP000183832"/>
    </source>
</evidence>
<evidence type="ECO:0000313" key="2">
    <source>
        <dbReference type="EMBL" id="CRK87015.1"/>
    </source>
</evidence>
<keyword evidence="1" id="KW-0812">Transmembrane</keyword>
<dbReference type="EMBL" id="CVRI01000003">
    <property type="protein sequence ID" value="CRK87015.1"/>
    <property type="molecule type" value="Genomic_DNA"/>
</dbReference>
<dbReference type="Proteomes" id="UP000183832">
    <property type="component" value="Unassembled WGS sequence"/>
</dbReference>
<evidence type="ECO:0000256" key="1">
    <source>
        <dbReference type="SAM" id="Phobius"/>
    </source>
</evidence>
<keyword evidence="1" id="KW-1133">Transmembrane helix</keyword>
<protein>
    <submittedName>
        <fullName evidence="2">CLUMA_CG000932, isoform A</fullName>
    </submittedName>
</protein>
<sequence>MKYDFTFKYDTNVKEKNLTFECRRKFASIDNPTSQLVKKMRVLFFVSLMFFFLSTVSPQATTRMTFL</sequence>
<keyword evidence="3" id="KW-1185">Reference proteome</keyword>